<dbReference type="InterPro" id="IPR001965">
    <property type="entry name" value="Znf_PHD"/>
</dbReference>
<dbReference type="EMBL" id="CAADRA010006435">
    <property type="protein sequence ID" value="VFT95547.1"/>
    <property type="molecule type" value="Genomic_DNA"/>
</dbReference>
<name>A0A485LBY1_9STRA</name>
<keyword evidence="8" id="KW-1185">Reference proteome</keyword>
<dbReference type="AlphaFoldDB" id="A0A485LBY1"/>
<protein>
    <submittedName>
        <fullName evidence="7">Aste57867_18813 protein</fullName>
    </submittedName>
</protein>
<keyword evidence="1" id="KW-0479">Metal-binding</keyword>
<evidence type="ECO:0000256" key="1">
    <source>
        <dbReference type="ARBA" id="ARBA00022723"/>
    </source>
</evidence>
<dbReference type="Gene3D" id="3.30.40.10">
    <property type="entry name" value="Zinc/RING finger domain, C3HC4 (zinc finger)"/>
    <property type="match status" value="1"/>
</dbReference>
<dbReference type="InterPro" id="IPR011011">
    <property type="entry name" value="Znf_FYVE_PHD"/>
</dbReference>
<evidence type="ECO:0000256" key="3">
    <source>
        <dbReference type="ARBA" id="ARBA00022833"/>
    </source>
</evidence>
<evidence type="ECO:0000256" key="4">
    <source>
        <dbReference type="SAM" id="Coils"/>
    </source>
</evidence>
<dbReference type="GO" id="GO:0008270">
    <property type="term" value="F:zinc ion binding"/>
    <property type="evidence" value="ECO:0007669"/>
    <property type="project" value="UniProtKB-KW"/>
</dbReference>
<dbReference type="InterPro" id="IPR013083">
    <property type="entry name" value="Znf_RING/FYVE/PHD"/>
</dbReference>
<feature type="coiled-coil region" evidence="4">
    <location>
        <begin position="135"/>
        <end position="183"/>
    </location>
</feature>
<dbReference type="PROSITE" id="PS01359">
    <property type="entry name" value="ZF_PHD_1"/>
    <property type="match status" value="1"/>
</dbReference>
<keyword evidence="3" id="KW-0862">Zinc</keyword>
<evidence type="ECO:0000259" key="5">
    <source>
        <dbReference type="SMART" id="SM00249"/>
    </source>
</evidence>
<dbReference type="SMART" id="SM00249">
    <property type="entry name" value="PHD"/>
    <property type="match status" value="1"/>
</dbReference>
<evidence type="ECO:0000313" key="6">
    <source>
        <dbReference type="EMBL" id="KAF0689745.1"/>
    </source>
</evidence>
<accession>A0A485LBY1</accession>
<dbReference type="SUPFAM" id="SSF57903">
    <property type="entry name" value="FYVE/PHD zinc finger"/>
    <property type="match status" value="1"/>
</dbReference>
<gene>
    <name evidence="7" type="primary">Aste57867_18813</name>
    <name evidence="6" type="ORF">As57867_018749</name>
    <name evidence="7" type="ORF">ASTE57867_18813</name>
</gene>
<dbReference type="OrthoDB" id="75938at2759"/>
<dbReference type="EMBL" id="VJMH01006414">
    <property type="protein sequence ID" value="KAF0689745.1"/>
    <property type="molecule type" value="Genomic_DNA"/>
</dbReference>
<sequence length="494" mass="54692">MPNHEGALAALHKQHAAVRDNLNEIYAVLALKVEETRNRKLENARQDELHQQEKVKWTHEVQGLNELIVSYKLLIEEHNSQTEEMGRTLIASEQKGVILQETLKEREQFIVKMLAEKEAATKVRVDSHEHADFCMSEFERQQKFASEQLEQVRMTATYLDSYSSDISKAINELAKEVRSLEESQGTCEAMMLSISNNKIPPKSMSALAHKALIQSLCDQVGALQSQNIDLGNQLDTSEAMLSNTTQENVALHKQVHELVQKLHAQQHLVGKYQESSLCGTQTIDAMQLSIATLTTEHDCERHTLLRQIEELSASMMDSEAKKQLEMDALHTKLLDMESELQDKTARIGQLEATVIQLQADNEAAAQSCKKSPIEPPSVKRTAVGVPKTPHAVPAAFVAEVAPTVSIVDPPSTCSSARGPESTGTSVAVIPDVCLACREEPFGFMVRCQKCKQQFHAGCVRSKRQKTSRVGCYVFVCEPCESAPSTSSMASSLAS</sequence>
<dbReference type="InterPro" id="IPR019786">
    <property type="entry name" value="Zinc_finger_PHD-type_CS"/>
</dbReference>
<proteinExistence type="predicted"/>
<reference evidence="6" key="2">
    <citation type="submission" date="2019-06" db="EMBL/GenBank/DDBJ databases">
        <title>Genomics analysis of Aphanomyces spp. identifies a new class of oomycete effector associated with host adaptation.</title>
        <authorList>
            <person name="Gaulin E."/>
        </authorList>
    </citation>
    <scope>NUCLEOTIDE SEQUENCE</scope>
    <source>
        <strain evidence="6">CBS 578.67</strain>
    </source>
</reference>
<feature type="domain" description="Zinc finger PHD-type" evidence="5">
    <location>
        <begin position="432"/>
        <end position="480"/>
    </location>
</feature>
<keyword evidence="2" id="KW-0863">Zinc-finger</keyword>
<reference evidence="7 8" key="1">
    <citation type="submission" date="2019-03" db="EMBL/GenBank/DDBJ databases">
        <authorList>
            <person name="Gaulin E."/>
            <person name="Dumas B."/>
        </authorList>
    </citation>
    <scope>NUCLEOTIDE SEQUENCE [LARGE SCALE GENOMIC DNA]</scope>
    <source>
        <strain evidence="7">CBS 568.67</strain>
    </source>
</reference>
<keyword evidence="4" id="KW-0175">Coiled coil</keyword>
<dbReference type="Proteomes" id="UP000332933">
    <property type="component" value="Unassembled WGS sequence"/>
</dbReference>
<organism evidence="7 8">
    <name type="scientific">Aphanomyces stellatus</name>
    <dbReference type="NCBI Taxonomy" id="120398"/>
    <lineage>
        <taxon>Eukaryota</taxon>
        <taxon>Sar</taxon>
        <taxon>Stramenopiles</taxon>
        <taxon>Oomycota</taxon>
        <taxon>Saprolegniomycetes</taxon>
        <taxon>Saprolegniales</taxon>
        <taxon>Verrucalvaceae</taxon>
        <taxon>Aphanomyces</taxon>
    </lineage>
</organism>
<evidence type="ECO:0000313" key="8">
    <source>
        <dbReference type="Proteomes" id="UP000332933"/>
    </source>
</evidence>
<evidence type="ECO:0000256" key="2">
    <source>
        <dbReference type="ARBA" id="ARBA00022771"/>
    </source>
</evidence>
<evidence type="ECO:0000313" key="7">
    <source>
        <dbReference type="EMBL" id="VFT95547.1"/>
    </source>
</evidence>
<feature type="coiled-coil region" evidence="4">
    <location>
        <begin position="326"/>
        <end position="360"/>
    </location>
</feature>